<evidence type="ECO:0008006" key="3">
    <source>
        <dbReference type="Google" id="ProtNLM"/>
    </source>
</evidence>
<protein>
    <recommendedName>
        <fullName evidence="3">Multi-ubiquitin domain-containing protein</fullName>
    </recommendedName>
</protein>
<accession>A0A5E4WF84</accession>
<sequence>MPIFYQMENSRQVHTMDHPQSITLVEIVHAVAGGVEVDLKVFEEDGDVVLTEEMLVEILRSKPHPKLHFHRHHELKVVVHFNGREVSRQAPPAMTIHRLKQWADKAFGIDAAHAAEHVLQLSGTTERPAGSTHIGTLTHERQHHLSFDLVPNERFQG</sequence>
<dbReference type="RefSeq" id="WP_150563963.1">
    <property type="nucleotide sequence ID" value="NZ_CABPSL010000013.1"/>
</dbReference>
<organism evidence="1 2">
    <name type="scientific">Pandoraea cepalis</name>
    <dbReference type="NCBI Taxonomy" id="2508294"/>
    <lineage>
        <taxon>Bacteria</taxon>
        <taxon>Pseudomonadati</taxon>
        <taxon>Pseudomonadota</taxon>
        <taxon>Betaproteobacteria</taxon>
        <taxon>Burkholderiales</taxon>
        <taxon>Burkholderiaceae</taxon>
        <taxon>Pandoraea</taxon>
    </lineage>
</organism>
<proteinExistence type="predicted"/>
<name>A0A5E4WF84_9BURK</name>
<dbReference type="AlphaFoldDB" id="A0A5E4WF84"/>
<dbReference type="OrthoDB" id="9114202at2"/>
<dbReference type="EMBL" id="CABPSL010000013">
    <property type="protein sequence ID" value="VVE22823.1"/>
    <property type="molecule type" value="Genomic_DNA"/>
</dbReference>
<reference evidence="1 2" key="1">
    <citation type="submission" date="2019-08" db="EMBL/GenBank/DDBJ databases">
        <authorList>
            <person name="Peeters C."/>
        </authorList>
    </citation>
    <scope>NUCLEOTIDE SEQUENCE [LARGE SCALE GENOMIC DNA]</scope>
    <source>
        <strain evidence="1 2">LMG 31106</strain>
    </source>
</reference>
<dbReference type="Proteomes" id="UP000384354">
    <property type="component" value="Unassembled WGS sequence"/>
</dbReference>
<evidence type="ECO:0000313" key="2">
    <source>
        <dbReference type="Proteomes" id="UP000384354"/>
    </source>
</evidence>
<evidence type="ECO:0000313" key="1">
    <source>
        <dbReference type="EMBL" id="VVE22823.1"/>
    </source>
</evidence>
<gene>
    <name evidence="1" type="ORF">PCE31106_03222</name>
</gene>